<sequence length="181" mass="20137">MFGNCNSCESTLRGWSCGSRRRANTNGIGVTNFNFHFSRFNLTHKIDHGVELTMALERCSQLSQLGGGQKKSVGNMPLAQEMRSPCEIPQLTSCERTLLGWSCGYPRRTNSIGVTNLSGSFRYESRCKGAKNKPCFIGQLGPKSFPLFNFLLGMGGQGPKWQKERGDMVRKSHFYNVAAIK</sequence>
<dbReference type="Proteomes" id="UP001152561">
    <property type="component" value="Unassembled WGS sequence"/>
</dbReference>
<keyword evidence="2" id="KW-1185">Reference proteome</keyword>
<reference evidence="2" key="1">
    <citation type="journal article" date="2023" name="Proc. Natl. Acad. Sci. U.S.A.">
        <title>Genomic and structural basis for evolution of tropane alkaloid biosynthesis.</title>
        <authorList>
            <person name="Wanga Y.-J."/>
            <person name="Taina T."/>
            <person name="Yua J.-Y."/>
            <person name="Lia J."/>
            <person name="Xua B."/>
            <person name="Chenc J."/>
            <person name="D'Auriad J.C."/>
            <person name="Huanga J.-P."/>
            <person name="Huanga S.-X."/>
        </authorList>
    </citation>
    <scope>NUCLEOTIDE SEQUENCE [LARGE SCALE GENOMIC DNA]</scope>
    <source>
        <strain evidence="2">cv. KIB-2019</strain>
    </source>
</reference>
<dbReference type="AlphaFoldDB" id="A0A9Q1LXF4"/>
<proteinExistence type="predicted"/>
<accession>A0A9Q1LXF4</accession>
<evidence type="ECO:0000313" key="1">
    <source>
        <dbReference type="EMBL" id="KAJ8545696.1"/>
    </source>
</evidence>
<name>A0A9Q1LXF4_9SOLA</name>
<organism evidence="1 2">
    <name type="scientific">Anisodus acutangulus</name>
    <dbReference type="NCBI Taxonomy" id="402998"/>
    <lineage>
        <taxon>Eukaryota</taxon>
        <taxon>Viridiplantae</taxon>
        <taxon>Streptophyta</taxon>
        <taxon>Embryophyta</taxon>
        <taxon>Tracheophyta</taxon>
        <taxon>Spermatophyta</taxon>
        <taxon>Magnoliopsida</taxon>
        <taxon>eudicotyledons</taxon>
        <taxon>Gunneridae</taxon>
        <taxon>Pentapetalae</taxon>
        <taxon>asterids</taxon>
        <taxon>lamiids</taxon>
        <taxon>Solanales</taxon>
        <taxon>Solanaceae</taxon>
        <taxon>Solanoideae</taxon>
        <taxon>Hyoscyameae</taxon>
        <taxon>Anisodus</taxon>
    </lineage>
</organism>
<dbReference type="EMBL" id="JAJAGQ010000013">
    <property type="protein sequence ID" value="KAJ8545696.1"/>
    <property type="molecule type" value="Genomic_DNA"/>
</dbReference>
<gene>
    <name evidence="1" type="ORF">K7X08_018279</name>
</gene>
<evidence type="ECO:0000313" key="2">
    <source>
        <dbReference type="Proteomes" id="UP001152561"/>
    </source>
</evidence>
<comment type="caution">
    <text evidence="1">The sequence shown here is derived from an EMBL/GenBank/DDBJ whole genome shotgun (WGS) entry which is preliminary data.</text>
</comment>
<protein>
    <submittedName>
        <fullName evidence="1">Uncharacterized protein</fullName>
    </submittedName>
</protein>